<feature type="transmembrane region" description="Helical" evidence="1">
    <location>
        <begin position="222"/>
        <end position="242"/>
    </location>
</feature>
<name>A0ABP3IAL8_9CAUL</name>
<sequence>MQTETLYGSRGRALLGALVPVGAAVLLFGNMLGDNGMGSFGLLIILGLAAYGIARAGDLYKPRQLVLDREGFVLHPSFGAESEKVRWSDVRSFEIKGNNKNKHLACLYLADDQRTISTMKLGTDWCLKADDLWGVSLDKVETHLSDYHRKAAGQGLPVRSVNRSTTVPSTTVPPFAAPPVISQPAQTAAMTRSGVVYAERMAPTFKPAMPSLNGEGTSLKGLGLGLMGAGIVVAALSVIPFVEACKRGLCSVGFWEMGDYRLWLFASLWTVCLLAIIAGWKLVGSTRSTKL</sequence>
<reference evidence="3" key="1">
    <citation type="journal article" date="2019" name="Int. J. Syst. Evol. Microbiol.">
        <title>The Global Catalogue of Microorganisms (GCM) 10K type strain sequencing project: providing services to taxonomists for standard genome sequencing and annotation.</title>
        <authorList>
            <consortium name="The Broad Institute Genomics Platform"/>
            <consortium name="The Broad Institute Genome Sequencing Center for Infectious Disease"/>
            <person name="Wu L."/>
            <person name="Ma J."/>
        </authorList>
    </citation>
    <scope>NUCLEOTIDE SEQUENCE [LARGE SCALE GENOMIC DNA]</scope>
    <source>
        <strain evidence="3">JCM 13476</strain>
    </source>
</reference>
<feature type="transmembrane region" description="Helical" evidence="1">
    <location>
        <begin position="262"/>
        <end position="283"/>
    </location>
</feature>
<keyword evidence="1" id="KW-0472">Membrane</keyword>
<protein>
    <submittedName>
        <fullName evidence="2">Uncharacterized protein</fullName>
    </submittedName>
</protein>
<feature type="transmembrane region" description="Helical" evidence="1">
    <location>
        <begin position="37"/>
        <end position="54"/>
    </location>
</feature>
<keyword evidence="1" id="KW-1133">Transmembrane helix</keyword>
<organism evidence="2 3">
    <name type="scientific">Brevundimonas terrae</name>
    <dbReference type="NCBI Taxonomy" id="363631"/>
    <lineage>
        <taxon>Bacteria</taxon>
        <taxon>Pseudomonadati</taxon>
        <taxon>Pseudomonadota</taxon>
        <taxon>Alphaproteobacteria</taxon>
        <taxon>Caulobacterales</taxon>
        <taxon>Caulobacteraceae</taxon>
        <taxon>Brevundimonas</taxon>
    </lineage>
</organism>
<keyword evidence="1" id="KW-0812">Transmembrane</keyword>
<accession>A0ABP3IAL8</accession>
<evidence type="ECO:0000256" key="1">
    <source>
        <dbReference type="SAM" id="Phobius"/>
    </source>
</evidence>
<dbReference type="RefSeq" id="WP_167177969.1">
    <property type="nucleotide sequence ID" value="NZ_BAAAEJ010000008.1"/>
</dbReference>
<evidence type="ECO:0000313" key="3">
    <source>
        <dbReference type="Proteomes" id="UP001500791"/>
    </source>
</evidence>
<comment type="caution">
    <text evidence="2">The sequence shown here is derived from an EMBL/GenBank/DDBJ whole genome shotgun (WGS) entry which is preliminary data.</text>
</comment>
<keyword evidence="3" id="KW-1185">Reference proteome</keyword>
<dbReference type="EMBL" id="BAAAEJ010000008">
    <property type="protein sequence ID" value="GAA0396124.1"/>
    <property type="molecule type" value="Genomic_DNA"/>
</dbReference>
<dbReference type="Proteomes" id="UP001500791">
    <property type="component" value="Unassembled WGS sequence"/>
</dbReference>
<proteinExistence type="predicted"/>
<evidence type="ECO:0000313" key="2">
    <source>
        <dbReference type="EMBL" id="GAA0396124.1"/>
    </source>
</evidence>
<feature type="transmembrane region" description="Helical" evidence="1">
    <location>
        <begin position="12"/>
        <end position="31"/>
    </location>
</feature>
<gene>
    <name evidence="2" type="ORF">GCM10009093_23400</name>
</gene>